<feature type="domain" description="BPTI/Kunitz inhibitor" evidence="2">
    <location>
        <begin position="690"/>
        <end position="740"/>
    </location>
</feature>
<dbReference type="STRING" id="131310.A0A0N4ZK37"/>
<feature type="compositionally biased region" description="Low complexity" evidence="1">
    <location>
        <begin position="231"/>
        <end position="254"/>
    </location>
</feature>
<dbReference type="PROSITE" id="PS50279">
    <property type="entry name" value="BPTI_KUNITZ_2"/>
    <property type="match status" value="8"/>
</dbReference>
<dbReference type="InterPro" id="IPR036880">
    <property type="entry name" value="Kunitz_BPTI_sf"/>
</dbReference>
<reference evidence="4" key="1">
    <citation type="submission" date="2017-02" db="UniProtKB">
        <authorList>
            <consortium name="WormBaseParasite"/>
        </authorList>
    </citation>
    <scope>IDENTIFICATION</scope>
</reference>
<keyword evidence="3" id="KW-1185">Reference proteome</keyword>
<feature type="domain" description="BPTI/Kunitz inhibitor" evidence="2">
    <location>
        <begin position="1112"/>
        <end position="1162"/>
    </location>
</feature>
<dbReference type="Pfam" id="PF00014">
    <property type="entry name" value="Kunitz_BPTI"/>
    <property type="match status" value="8"/>
</dbReference>
<dbReference type="SMART" id="SM00289">
    <property type="entry name" value="WR1"/>
    <property type="match status" value="7"/>
</dbReference>
<dbReference type="InterPro" id="IPR006150">
    <property type="entry name" value="Cys_repeat_1"/>
</dbReference>
<protein>
    <submittedName>
        <fullName evidence="4">Kunitz/Bovine pancreatic trypsin inhibitor domain protein</fullName>
    </submittedName>
</protein>
<evidence type="ECO:0000256" key="1">
    <source>
        <dbReference type="SAM" id="MobiDB-lite"/>
    </source>
</evidence>
<organism evidence="3 4">
    <name type="scientific">Parastrongyloides trichosuri</name>
    <name type="common">Possum-specific nematode worm</name>
    <dbReference type="NCBI Taxonomy" id="131310"/>
    <lineage>
        <taxon>Eukaryota</taxon>
        <taxon>Metazoa</taxon>
        <taxon>Ecdysozoa</taxon>
        <taxon>Nematoda</taxon>
        <taxon>Chromadorea</taxon>
        <taxon>Rhabditida</taxon>
        <taxon>Tylenchina</taxon>
        <taxon>Panagrolaimomorpha</taxon>
        <taxon>Strongyloidoidea</taxon>
        <taxon>Strongyloididae</taxon>
        <taxon>Parastrongyloides</taxon>
    </lineage>
</organism>
<feature type="domain" description="BPTI/Kunitz inhibitor" evidence="2">
    <location>
        <begin position="899"/>
        <end position="949"/>
    </location>
</feature>
<feature type="region of interest" description="Disordered" evidence="1">
    <location>
        <begin position="225"/>
        <end position="254"/>
    </location>
</feature>
<dbReference type="Proteomes" id="UP000038045">
    <property type="component" value="Unplaced"/>
</dbReference>
<evidence type="ECO:0000313" key="4">
    <source>
        <dbReference type="WBParaSite" id="PTRK_0000847100.1"/>
    </source>
</evidence>
<dbReference type="SMART" id="SM00131">
    <property type="entry name" value="KU"/>
    <property type="match status" value="8"/>
</dbReference>
<dbReference type="CDD" id="cd22593">
    <property type="entry name" value="Kunitz_conkunitzin"/>
    <property type="match status" value="7"/>
</dbReference>
<feature type="domain" description="BPTI/Kunitz inhibitor" evidence="2">
    <location>
        <begin position="482"/>
        <end position="532"/>
    </location>
</feature>
<dbReference type="Pfam" id="PF14625">
    <property type="entry name" value="Lustrin_cystein"/>
    <property type="match status" value="7"/>
</dbReference>
<dbReference type="InterPro" id="IPR028150">
    <property type="entry name" value="Lustrin_cystein"/>
</dbReference>
<sequence length="1167" mass="128600">MTNIKIIPNNVKITTNLKPYTRAPNIELVTPVSTQKALNFSTTRITAETQAPYSPQTIKQIISSTTSSVISTTLTPIPTTIELTNAPTISVPITTTLKTTPKLETTTEILTTSIPSTSTVQTTTEVKFVTPITMTPSYETTEGKPSENISTVEAELSSTLTEEDLKATTTFYRRPNRKSTTVKNIPPIPETTTKEILETTTEKILETVTEEVLETTTEKVLEVTTEKLEETTTSEQLPETTTTEQLAETTTTEKLVETTTTERLVETTTTEKPTEATTYKITELETTIELTTEPTIEATTSYISSKINPCPNGIPYASTNNSTFSTCSYLLPENGGCPDEYFCHTGATFSTTTCCPLPTPDTNICDLPRTSGDGENFLSRWYYDKLSHSCKRFIFKGLRGNGNNFMSQYDCRISCVLPHTPKPIERVNPCSFKEPAINGNDSSSYIKCSSPSDLKCPVNYYCQIGSTQETSVCCPRLEEEKCDQPLLYGEGDNVLERYFYNKNNDKCEKFIFNGLKSNENNFLSLSECERICKPWKSPCPGSESTKPPRKNCDLCTSDEWCHIGDTPKNTVCCPNPVEDVCSQSMEVGNGNGNVTRWYSDLSGPSCGKKCKPFYYSGSGGTQNNFLTQEECEATCHKECPNPCSSGDLLLNVTGNSRQCNQASPCPSGYWCHVGDKQETTVCCSTVPNACELPLNVGIGESRLKRFYYDSLLKACIPFNYKGMGGNQNMYLTEEDCKVICPVYENPCAIDSPLLTSSKKPKICSPTSRCPSTHFCHIGPDSSDNYCCRKNGNPCEQELQEGLGNYSLSRFYYDIMTKTCKPFIYLGSKGNANNFLTKKDCEIVCPVTLNPCNIGSPLTDPNGDSVICGGDGTCPSDYYCHIGAAPDTTNCCPIVQGNVCKMALLHGEGNDKLNRWYYNSTSQQCVQFVYNGLQGNPNNFLTLEDCTKSCQSSNPCLNGQPLLSSSNKRITCSSYNGIDTCPSSHFCHLGGTSSDTVCCPRMTQDPCEQPLNEGEGGRMLNRWYFDTGLNKCLPFIYAGVMGNENNFPTKDQCDIACPEYKYYCPHGLPILSSDNGNVPLTCSVDKACPDGSICHMSIEFNTAICCEDPLYFCNEGRDHGPCDGNEIRYGYNPETDTCVEYEYGGCGGSLNNFVSLQRCTEVCCKDTQ</sequence>
<dbReference type="CDD" id="cd00109">
    <property type="entry name" value="Kunitz-type"/>
    <property type="match status" value="1"/>
</dbReference>
<dbReference type="PANTHER" id="PTHR46339">
    <property type="entry name" value="PROTEIN CBG15282-RELATED"/>
    <property type="match status" value="1"/>
</dbReference>
<dbReference type="InterPro" id="IPR002223">
    <property type="entry name" value="Kunitz_BPTI"/>
</dbReference>
<evidence type="ECO:0000259" key="2">
    <source>
        <dbReference type="PROSITE" id="PS50279"/>
    </source>
</evidence>
<name>A0A0N4ZK37_PARTI</name>
<accession>A0A0N4ZK37</accession>
<dbReference type="AlphaFoldDB" id="A0A0N4ZK37"/>
<dbReference type="SUPFAM" id="SSF57362">
    <property type="entry name" value="BPTI-like"/>
    <property type="match status" value="8"/>
</dbReference>
<proteinExistence type="predicted"/>
<dbReference type="InterPro" id="IPR053014">
    <property type="entry name" value="Cuticle_assoc_divergent"/>
</dbReference>
<dbReference type="GO" id="GO:0004867">
    <property type="term" value="F:serine-type endopeptidase inhibitor activity"/>
    <property type="evidence" value="ECO:0007669"/>
    <property type="project" value="InterPro"/>
</dbReference>
<evidence type="ECO:0000313" key="3">
    <source>
        <dbReference type="Proteomes" id="UP000038045"/>
    </source>
</evidence>
<dbReference type="WBParaSite" id="PTRK_0000847100.1">
    <property type="protein sequence ID" value="PTRK_0000847100.1"/>
    <property type="gene ID" value="PTRK_0000847100"/>
</dbReference>
<feature type="domain" description="BPTI/Kunitz inhibitor" evidence="2">
    <location>
        <begin position="794"/>
        <end position="844"/>
    </location>
</feature>
<feature type="domain" description="BPTI/Kunitz inhibitor" evidence="2">
    <location>
        <begin position="1006"/>
        <end position="1056"/>
    </location>
</feature>
<feature type="domain" description="BPTI/Kunitz inhibitor" evidence="2">
    <location>
        <begin position="365"/>
        <end position="415"/>
    </location>
</feature>
<dbReference type="Gene3D" id="4.10.410.10">
    <property type="entry name" value="Pancreatic trypsin inhibitor Kunitz domain"/>
    <property type="match status" value="8"/>
</dbReference>
<feature type="domain" description="BPTI/Kunitz inhibitor" evidence="2">
    <location>
        <begin position="581"/>
        <end position="635"/>
    </location>
</feature>